<dbReference type="InterPro" id="IPR036322">
    <property type="entry name" value="WD40_repeat_dom_sf"/>
</dbReference>
<dbReference type="OMA" id="DHKYVEF"/>
<dbReference type="EMBL" id="LT594632">
    <property type="protein sequence ID" value="SCO93080.1"/>
    <property type="molecule type" value="Genomic_DNA"/>
</dbReference>
<dbReference type="SMART" id="SM00320">
    <property type="entry name" value="WD40"/>
    <property type="match status" value="4"/>
</dbReference>
<feature type="domain" description="NLE" evidence="7">
    <location>
        <begin position="70"/>
        <end position="134"/>
    </location>
</feature>
<evidence type="ECO:0000256" key="2">
    <source>
        <dbReference type="ARBA" id="ARBA00022574"/>
    </source>
</evidence>
<keyword evidence="9" id="KW-1185">Reference proteome</keyword>
<feature type="compositionally biased region" description="Basic and acidic residues" evidence="6">
    <location>
        <begin position="45"/>
        <end position="66"/>
    </location>
</feature>
<dbReference type="GeneID" id="39869792"/>
<evidence type="ECO:0000256" key="1">
    <source>
        <dbReference type="ARBA" id="ARBA00004123"/>
    </source>
</evidence>
<dbReference type="VEuPathDB" id="PlasmoDB:PmUG01_11033100"/>
<keyword evidence="4" id="KW-0539">Nucleus</keyword>
<dbReference type="AlphaFoldDB" id="A0A1D3SMM1"/>
<evidence type="ECO:0000313" key="9">
    <source>
        <dbReference type="Proteomes" id="UP000219813"/>
    </source>
</evidence>
<evidence type="ECO:0000256" key="3">
    <source>
        <dbReference type="ARBA" id="ARBA00022737"/>
    </source>
</evidence>
<dbReference type="KEGG" id="pmal:PMUG01_11033100"/>
<dbReference type="GO" id="GO:0005634">
    <property type="term" value="C:nucleus"/>
    <property type="evidence" value="ECO:0007669"/>
    <property type="project" value="UniProtKB-SubCell"/>
</dbReference>
<evidence type="ECO:0000256" key="4">
    <source>
        <dbReference type="ARBA" id="ARBA00023242"/>
    </source>
</evidence>
<evidence type="ECO:0000256" key="5">
    <source>
        <dbReference type="PROSITE-ProRule" id="PRU00221"/>
    </source>
</evidence>
<dbReference type="Pfam" id="PF00400">
    <property type="entry name" value="WD40"/>
    <property type="match status" value="3"/>
</dbReference>
<feature type="compositionally biased region" description="Basic and acidic residues" evidence="6">
    <location>
        <begin position="15"/>
        <end position="24"/>
    </location>
</feature>
<dbReference type="Gene3D" id="2.130.10.10">
    <property type="entry name" value="YVTN repeat-like/Quinoprotein amine dehydrogenase"/>
    <property type="match status" value="2"/>
</dbReference>
<evidence type="ECO:0000313" key="8">
    <source>
        <dbReference type="EMBL" id="SCO93080.1"/>
    </source>
</evidence>
<sequence>MIRTNNIDKKKKRINQLDKMKNNDSYDDELTNYTSESDDEMVSSNDKRASSDGERDSSNDEGDSKSEKQIQIYFTTNIKNGKYKIENTTYTIPVSFKRIDLSRMVKKLLDIKENISFDFLINQKIIRSSIEDFLKENNILSEQVLEIEYTIPIRKRESTHIDKISEWISKMITSENTLHCSSFEGNILYYDLRNMNKIYENRVSDSPIFAYNVCKINNSILNDEPPYHESVVGLSNGTIRVFLNEEDIDKGIRTKNDLYLGYHDDMIKSLEFNKDHSLIISGGCDNKINIYDNKYIIEQLKIYKNQNTSNKRKIKNVIAPKKCIHKEPGIITALSFFDNSKFLSTGLEKNIKIYDIITGNICTSFAYNKSVVCCDILNKNLFVTADEQSIIKLFDIRCVQEKSVISLNENKYYFHDKIITSLRANRNRIHFLSSSHDGYINIYDVRLNKLPVYTIENEDKRKILSCTWFYKEDNNFVVSADEINLTVHRF</sequence>
<protein>
    <submittedName>
        <fullName evidence="8">Ribosome biogenesis protein YTM1, putative</fullName>
    </submittedName>
</protein>
<dbReference type="PROSITE" id="PS50294">
    <property type="entry name" value="WD_REPEATS_REGION"/>
    <property type="match status" value="1"/>
</dbReference>
<dbReference type="SUPFAM" id="SSF50978">
    <property type="entry name" value="WD40 repeat-like"/>
    <property type="match status" value="1"/>
</dbReference>
<organism evidence="8 9">
    <name type="scientific">Plasmodium malariae</name>
    <dbReference type="NCBI Taxonomy" id="5858"/>
    <lineage>
        <taxon>Eukaryota</taxon>
        <taxon>Sar</taxon>
        <taxon>Alveolata</taxon>
        <taxon>Apicomplexa</taxon>
        <taxon>Aconoidasida</taxon>
        <taxon>Haemosporida</taxon>
        <taxon>Plasmodiidae</taxon>
        <taxon>Plasmodium</taxon>
        <taxon>Plasmodium (Plasmodium)</taxon>
    </lineage>
</organism>
<feature type="compositionally biased region" description="Acidic residues" evidence="6">
    <location>
        <begin position="25"/>
        <end position="41"/>
    </location>
</feature>
<feature type="region of interest" description="Disordered" evidence="6">
    <location>
        <begin position="1"/>
        <end position="66"/>
    </location>
</feature>
<dbReference type="PANTHER" id="PTHR19855">
    <property type="entry name" value="WD40 REPEAT PROTEIN 12, 37"/>
    <property type="match status" value="1"/>
</dbReference>
<dbReference type="InterPro" id="IPR015943">
    <property type="entry name" value="WD40/YVTN_repeat-like_dom_sf"/>
</dbReference>
<dbReference type="PROSITE" id="PS50082">
    <property type="entry name" value="WD_REPEATS_2"/>
    <property type="match status" value="1"/>
</dbReference>
<dbReference type="RefSeq" id="XP_028862519.1">
    <property type="nucleotide sequence ID" value="XM_029005984.1"/>
</dbReference>
<accession>A0A1D3SMM1</accession>
<evidence type="ECO:0000259" key="7">
    <source>
        <dbReference type="Pfam" id="PF08154"/>
    </source>
</evidence>
<dbReference type="OrthoDB" id="10261640at2759"/>
<dbReference type="Proteomes" id="UP000219813">
    <property type="component" value="Chromosome 11"/>
</dbReference>
<reference evidence="8 9" key="1">
    <citation type="submission" date="2016-06" db="EMBL/GenBank/DDBJ databases">
        <authorList>
            <consortium name="Pathogen Informatics"/>
        </authorList>
    </citation>
    <scope>NUCLEOTIDE SEQUENCE [LARGE SCALE GENOMIC DNA]</scope>
</reference>
<evidence type="ECO:0000256" key="6">
    <source>
        <dbReference type="SAM" id="MobiDB-lite"/>
    </source>
</evidence>
<keyword evidence="3" id="KW-0677">Repeat</keyword>
<proteinExistence type="predicted"/>
<feature type="repeat" description="WD" evidence="5">
    <location>
        <begin position="260"/>
        <end position="292"/>
    </location>
</feature>
<dbReference type="InterPro" id="IPR012972">
    <property type="entry name" value="NLE"/>
</dbReference>
<keyword evidence="2 5" id="KW-0853">WD repeat</keyword>
<comment type="subcellular location">
    <subcellularLocation>
        <location evidence="1">Nucleus</location>
    </subcellularLocation>
</comment>
<dbReference type="InterPro" id="IPR001680">
    <property type="entry name" value="WD40_rpt"/>
</dbReference>
<dbReference type="PANTHER" id="PTHR19855:SF11">
    <property type="entry name" value="RIBOSOME BIOGENESIS PROTEIN WDR12"/>
    <property type="match status" value="1"/>
</dbReference>
<name>A0A1D3SMM1_PLAMA</name>
<gene>
    <name evidence="8" type="primary">YTM1</name>
    <name evidence="8" type="ORF">PMUG01_11033100</name>
</gene>
<dbReference type="Pfam" id="PF08154">
    <property type="entry name" value="NLE"/>
    <property type="match status" value="1"/>
</dbReference>